<proteinExistence type="predicted"/>
<evidence type="ECO:0000313" key="1">
    <source>
        <dbReference type="EMBL" id="CAG8837343.1"/>
    </source>
</evidence>
<organism evidence="1 2">
    <name type="scientific">Racocetra persica</name>
    <dbReference type="NCBI Taxonomy" id="160502"/>
    <lineage>
        <taxon>Eukaryota</taxon>
        <taxon>Fungi</taxon>
        <taxon>Fungi incertae sedis</taxon>
        <taxon>Mucoromycota</taxon>
        <taxon>Glomeromycotina</taxon>
        <taxon>Glomeromycetes</taxon>
        <taxon>Diversisporales</taxon>
        <taxon>Gigasporaceae</taxon>
        <taxon>Racocetra</taxon>
    </lineage>
</organism>
<reference evidence="1" key="1">
    <citation type="submission" date="2021-06" db="EMBL/GenBank/DDBJ databases">
        <authorList>
            <person name="Kallberg Y."/>
            <person name="Tangrot J."/>
            <person name="Rosling A."/>
        </authorList>
    </citation>
    <scope>NUCLEOTIDE SEQUENCE</scope>
    <source>
        <strain evidence="1">MA461A</strain>
    </source>
</reference>
<name>A0ACA9SEK8_9GLOM</name>
<feature type="non-terminal residue" evidence="1">
    <location>
        <position position="52"/>
    </location>
</feature>
<protein>
    <submittedName>
        <fullName evidence="1">11542_t:CDS:1</fullName>
    </submittedName>
</protein>
<evidence type="ECO:0000313" key="2">
    <source>
        <dbReference type="Proteomes" id="UP000789920"/>
    </source>
</evidence>
<comment type="caution">
    <text evidence="1">The sequence shown here is derived from an EMBL/GenBank/DDBJ whole genome shotgun (WGS) entry which is preliminary data.</text>
</comment>
<dbReference type="Proteomes" id="UP000789920">
    <property type="component" value="Unassembled WGS sequence"/>
</dbReference>
<sequence>MTGRFKSKKEIQKWNYYGKIGVKSKNSFQNKKGATDNNEEENNRVQPVIIKI</sequence>
<gene>
    <name evidence="1" type="ORF">RPERSI_LOCUS30271</name>
</gene>
<dbReference type="EMBL" id="CAJVQC010117361">
    <property type="protein sequence ID" value="CAG8837343.1"/>
    <property type="molecule type" value="Genomic_DNA"/>
</dbReference>
<keyword evidence="2" id="KW-1185">Reference proteome</keyword>
<accession>A0ACA9SEK8</accession>